<feature type="compositionally biased region" description="Polar residues" evidence="1">
    <location>
        <begin position="165"/>
        <end position="180"/>
    </location>
</feature>
<keyword evidence="3" id="KW-1185">Reference proteome</keyword>
<proteinExistence type="predicted"/>
<feature type="compositionally biased region" description="Basic and acidic residues" evidence="1">
    <location>
        <begin position="35"/>
        <end position="57"/>
    </location>
</feature>
<dbReference type="Proteomes" id="UP001583177">
    <property type="component" value="Unassembled WGS sequence"/>
</dbReference>
<feature type="region of interest" description="Disordered" evidence="1">
    <location>
        <begin position="408"/>
        <end position="530"/>
    </location>
</feature>
<sequence>MGLGSKIKDALSSDHHDKASSSEVKPPGAFPSDDVPQRHADGKDYIAPHGSLIDKNRNTTGHTAGANTGTTGTTSSGLGSTHVGADSLGSSGTQRNKLHKEGDYLPSETGQTTTHGTRGHQTIDSGVGLGQTSGREHNKEGAYWGDLSPGHTSNLNKGSPDRGQEYTTSGTGHNVSSLPDRTTHGHGLGHDHTTGSAAHQNPLHGEPVGGGVYNTVSGAGSPDYERSHGSGKPHGTVHDALTSGTRGTAVPSGNNAYDNKTSLGGLGAPTSRDDRTGPGLAGAGAVGAGYGADEFAHRGGNTHHQQGDIRGTGVSGHGGDHAGVGASEHGLSQGGLSQGGLSHGGLSQGGLTGGGLGGNGLSGSGVGRSPGYGDNNLTHHDQSTSHGHGHAGAGLAGAGVGAAAGYGANELSHRGQGSPSHSGSHDPALSQHTPGVPRSSMLDVEQPSGGITGSHPGHTTQSTGIPHNTSLGSDRGVSGSHSGLANPGHGVPHSSSSPTNVGSGIGTHVGQSSPASSGPGSSHYGPGHPGAKVMHQCQHCGNDNDISHYFKQDVVYRLGQ</sequence>
<feature type="compositionally biased region" description="Gly residues" evidence="1">
    <location>
        <begin position="279"/>
        <end position="290"/>
    </location>
</feature>
<feature type="compositionally biased region" description="Gly residues" evidence="1">
    <location>
        <begin position="332"/>
        <end position="370"/>
    </location>
</feature>
<accession>A0ABR3WGY1</accession>
<feature type="compositionally biased region" description="Polar residues" evidence="1">
    <location>
        <begin position="457"/>
        <end position="472"/>
    </location>
</feature>
<evidence type="ECO:0008006" key="4">
    <source>
        <dbReference type="Google" id="ProtNLM"/>
    </source>
</evidence>
<feature type="compositionally biased region" description="Low complexity" evidence="1">
    <location>
        <begin position="58"/>
        <end position="82"/>
    </location>
</feature>
<protein>
    <recommendedName>
        <fullName evidence="4">Cell surface protein</fullName>
    </recommendedName>
</protein>
<evidence type="ECO:0000313" key="3">
    <source>
        <dbReference type="Proteomes" id="UP001583177"/>
    </source>
</evidence>
<name>A0ABR3WGY1_9PEZI</name>
<comment type="caution">
    <text evidence="2">The sequence shown here is derived from an EMBL/GenBank/DDBJ whole genome shotgun (WGS) entry which is preliminary data.</text>
</comment>
<feature type="region of interest" description="Disordered" evidence="1">
    <location>
        <begin position="1"/>
        <end position="396"/>
    </location>
</feature>
<feature type="compositionally biased region" description="Low complexity" evidence="1">
    <location>
        <begin position="510"/>
        <end position="530"/>
    </location>
</feature>
<evidence type="ECO:0000256" key="1">
    <source>
        <dbReference type="SAM" id="MobiDB-lite"/>
    </source>
</evidence>
<evidence type="ECO:0000313" key="2">
    <source>
        <dbReference type="EMBL" id="KAL1861515.1"/>
    </source>
</evidence>
<feature type="compositionally biased region" description="Basic and acidic residues" evidence="1">
    <location>
        <begin position="1"/>
        <end position="20"/>
    </location>
</feature>
<feature type="compositionally biased region" description="Polar residues" evidence="1">
    <location>
        <begin position="242"/>
        <end position="262"/>
    </location>
</feature>
<feature type="compositionally biased region" description="Low complexity" evidence="1">
    <location>
        <begin position="109"/>
        <end position="122"/>
    </location>
</feature>
<dbReference type="EMBL" id="JAWRVE010000085">
    <property type="protein sequence ID" value="KAL1861515.1"/>
    <property type="molecule type" value="Genomic_DNA"/>
</dbReference>
<reference evidence="2 3" key="1">
    <citation type="journal article" date="2024" name="IMA Fungus">
        <title>IMA Genome - F19 : A genome assembly and annotation guide to empower mycologists, including annotated draft genome sequences of Ceratocystis pirilliformis, Diaporthe australafricana, Fusarium ophioides, Paecilomyces lecythidis, and Sporothrix stenoceras.</title>
        <authorList>
            <person name="Aylward J."/>
            <person name="Wilson A.M."/>
            <person name="Visagie C.M."/>
            <person name="Spraker J."/>
            <person name="Barnes I."/>
            <person name="Buitendag C."/>
            <person name="Ceriani C."/>
            <person name="Del Mar Angel L."/>
            <person name="du Plessis D."/>
            <person name="Fuchs T."/>
            <person name="Gasser K."/>
            <person name="Kramer D."/>
            <person name="Li W."/>
            <person name="Munsamy K."/>
            <person name="Piso A."/>
            <person name="Price J.L."/>
            <person name="Sonnekus B."/>
            <person name="Thomas C."/>
            <person name="van der Nest A."/>
            <person name="van Dijk A."/>
            <person name="van Heerden A."/>
            <person name="van Vuuren N."/>
            <person name="Yilmaz N."/>
            <person name="Duong T.A."/>
            <person name="van der Merwe N.A."/>
            <person name="Wingfield M.J."/>
            <person name="Wingfield B.D."/>
        </authorList>
    </citation>
    <scope>NUCLEOTIDE SEQUENCE [LARGE SCALE GENOMIC DNA]</scope>
    <source>
        <strain evidence="2 3">CMW 18300</strain>
    </source>
</reference>
<organism evidence="2 3">
    <name type="scientific">Diaporthe australafricana</name>
    <dbReference type="NCBI Taxonomy" id="127596"/>
    <lineage>
        <taxon>Eukaryota</taxon>
        <taxon>Fungi</taxon>
        <taxon>Dikarya</taxon>
        <taxon>Ascomycota</taxon>
        <taxon>Pezizomycotina</taxon>
        <taxon>Sordariomycetes</taxon>
        <taxon>Sordariomycetidae</taxon>
        <taxon>Diaporthales</taxon>
        <taxon>Diaporthaceae</taxon>
        <taxon>Diaporthe</taxon>
    </lineage>
</organism>
<gene>
    <name evidence="2" type="ORF">Daus18300_008777</name>
</gene>